<evidence type="ECO:0000313" key="2">
    <source>
        <dbReference type="EMBL" id="RAL16133.1"/>
    </source>
</evidence>
<accession>A0A395IA94</accession>
<dbReference type="VEuPathDB" id="FungiDB:BO97DRAFT_183859"/>
<protein>
    <submittedName>
        <fullName evidence="2">Uncharacterized protein</fullName>
    </submittedName>
</protein>
<reference evidence="2 3" key="1">
    <citation type="submission" date="2018-02" db="EMBL/GenBank/DDBJ databases">
        <title>The genomes of Aspergillus section Nigri reveals drivers in fungal speciation.</title>
        <authorList>
            <consortium name="DOE Joint Genome Institute"/>
            <person name="Vesth T.C."/>
            <person name="Nybo J."/>
            <person name="Theobald S."/>
            <person name="Brandl J."/>
            <person name="Frisvad J.C."/>
            <person name="Nielsen K.F."/>
            <person name="Lyhne E.K."/>
            <person name="Kogle M.E."/>
            <person name="Kuo A."/>
            <person name="Riley R."/>
            <person name="Clum A."/>
            <person name="Nolan M."/>
            <person name="Lipzen A."/>
            <person name="Salamov A."/>
            <person name="Henrissat B."/>
            <person name="Wiebenga A."/>
            <person name="De vries R.P."/>
            <person name="Grigoriev I.V."/>
            <person name="Mortensen U.H."/>
            <person name="Andersen M.R."/>
            <person name="Baker S.E."/>
        </authorList>
    </citation>
    <scope>NUCLEOTIDE SEQUENCE [LARGE SCALE GENOMIC DNA]</scope>
    <source>
        <strain evidence="2 3">CBS 101889</strain>
    </source>
</reference>
<proteinExistence type="predicted"/>
<dbReference type="GeneID" id="37194697"/>
<gene>
    <name evidence="2" type="ORF">BO97DRAFT_183859</name>
</gene>
<feature type="region of interest" description="Disordered" evidence="1">
    <location>
        <begin position="52"/>
        <end position="115"/>
    </location>
</feature>
<dbReference type="OrthoDB" id="4510392at2759"/>
<evidence type="ECO:0000313" key="3">
    <source>
        <dbReference type="Proteomes" id="UP000248961"/>
    </source>
</evidence>
<organism evidence="2 3">
    <name type="scientific">Aspergillus homomorphus (strain CBS 101889)</name>
    <dbReference type="NCBI Taxonomy" id="1450537"/>
    <lineage>
        <taxon>Eukaryota</taxon>
        <taxon>Fungi</taxon>
        <taxon>Dikarya</taxon>
        <taxon>Ascomycota</taxon>
        <taxon>Pezizomycotina</taxon>
        <taxon>Eurotiomycetes</taxon>
        <taxon>Eurotiomycetidae</taxon>
        <taxon>Eurotiales</taxon>
        <taxon>Aspergillaceae</taxon>
        <taxon>Aspergillus</taxon>
        <taxon>Aspergillus subgen. Circumdati</taxon>
    </lineage>
</organism>
<dbReference type="Proteomes" id="UP000248961">
    <property type="component" value="Unassembled WGS sequence"/>
</dbReference>
<keyword evidence="3" id="KW-1185">Reference proteome</keyword>
<name>A0A395IA94_ASPHC</name>
<sequence length="115" mass="12738">MNMNYTLKKSQTHCVVLAAHSAEPKVAASQPRAAMATVSMTSELEPYLASLRSYLAQSRPPHGADAEPEDSAGNTTHPRERQDLRREQTSSEWVRDNRRPGPRQSVLGDPPRQAC</sequence>
<feature type="compositionally biased region" description="Basic and acidic residues" evidence="1">
    <location>
        <begin position="77"/>
        <end position="99"/>
    </location>
</feature>
<evidence type="ECO:0000256" key="1">
    <source>
        <dbReference type="SAM" id="MobiDB-lite"/>
    </source>
</evidence>
<dbReference type="AlphaFoldDB" id="A0A395IA94"/>
<dbReference type="EMBL" id="KZ824270">
    <property type="protein sequence ID" value="RAL16133.1"/>
    <property type="molecule type" value="Genomic_DNA"/>
</dbReference>
<dbReference type="RefSeq" id="XP_025555287.1">
    <property type="nucleotide sequence ID" value="XM_025690408.1"/>
</dbReference>